<keyword evidence="3" id="KW-1185">Reference proteome</keyword>
<organism evidence="2 3">
    <name type="scientific">Ilex paraguariensis</name>
    <name type="common">yerba mate</name>
    <dbReference type="NCBI Taxonomy" id="185542"/>
    <lineage>
        <taxon>Eukaryota</taxon>
        <taxon>Viridiplantae</taxon>
        <taxon>Streptophyta</taxon>
        <taxon>Embryophyta</taxon>
        <taxon>Tracheophyta</taxon>
        <taxon>Spermatophyta</taxon>
        <taxon>Magnoliopsida</taxon>
        <taxon>eudicotyledons</taxon>
        <taxon>Gunneridae</taxon>
        <taxon>Pentapetalae</taxon>
        <taxon>asterids</taxon>
        <taxon>campanulids</taxon>
        <taxon>Aquifoliales</taxon>
        <taxon>Aquifoliaceae</taxon>
        <taxon>Ilex</taxon>
    </lineage>
</organism>
<name>A0ABC8SQV0_9AQUA</name>
<dbReference type="Proteomes" id="UP001642360">
    <property type="component" value="Unassembled WGS sequence"/>
</dbReference>
<evidence type="ECO:0000313" key="3">
    <source>
        <dbReference type="Proteomes" id="UP001642360"/>
    </source>
</evidence>
<evidence type="ECO:0000313" key="2">
    <source>
        <dbReference type="EMBL" id="CAK9158306.1"/>
    </source>
</evidence>
<proteinExistence type="predicted"/>
<feature type="region of interest" description="Disordered" evidence="1">
    <location>
        <begin position="219"/>
        <end position="239"/>
    </location>
</feature>
<protein>
    <submittedName>
        <fullName evidence="2">Uncharacterized protein</fullName>
    </submittedName>
</protein>
<reference evidence="2 3" key="1">
    <citation type="submission" date="2024-02" db="EMBL/GenBank/DDBJ databases">
        <authorList>
            <person name="Vignale AGUSTIN F."/>
            <person name="Sosa J E."/>
            <person name="Modenutti C."/>
        </authorList>
    </citation>
    <scope>NUCLEOTIDE SEQUENCE [LARGE SCALE GENOMIC DNA]</scope>
</reference>
<feature type="compositionally biased region" description="Polar residues" evidence="1">
    <location>
        <begin position="227"/>
        <end position="239"/>
    </location>
</feature>
<comment type="caution">
    <text evidence="2">The sequence shown here is derived from an EMBL/GenBank/DDBJ whole genome shotgun (WGS) entry which is preliminary data.</text>
</comment>
<feature type="region of interest" description="Disordered" evidence="1">
    <location>
        <begin position="1"/>
        <end position="24"/>
    </location>
</feature>
<evidence type="ECO:0000256" key="1">
    <source>
        <dbReference type="SAM" id="MobiDB-lite"/>
    </source>
</evidence>
<gene>
    <name evidence="2" type="ORF">ILEXP_LOCUS26924</name>
</gene>
<dbReference type="AlphaFoldDB" id="A0ABC8SQV0"/>
<dbReference type="EMBL" id="CAUOFW020003155">
    <property type="protein sequence ID" value="CAK9158306.1"/>
    <property type="molecule type" value="Genomic_DNA"/>
</dbReference>
<sequence length="293" mass="31777">MFFDGSPRKREDRADKRKAKSTGKSQAAATITLRPLIQELLIEQLAILSFYAINPILFTASSSGKELMEGIGSQASEGNEIPNGSPPFNPWQGRRTNLSLFGLLGNGILGTSTFGQLSLCEGFGLLPSFESQEMIQSRTGPDYLVESLFPDSSRLAILPWVLFSSLDQICSGLPVLDLFIGVRSPFWGATKASSLRAWEICKVVRQKGNQHESLRPVKLEEHERSQKPNNFETDLTNFQAGTTSGPVPVTVEVEVQSEFASSTEASTEAEAAISVVVGGASNSITIEKASRAY</sequence>
<accession>A0ABC8SQV0</accession>
<feature type="compositionally biased region" description="Basic and acidic residues" evidence="1">
    <location>
        <begin position="1"/>
        <end position="15"/>
    </location>
</feature>